<dbReference type="EMBL" id="BAAFGK010000004">
    <property type="protein sequence ID" value="GAB0057370.1"/>
    <property type="molecule type" value="Genomic_DNA"/>
</dbReference>
<feature type="transmembrane region" description="Helical" evidence="1">
    <location>
        <begin position="41"/>
        <end position="58"/>
    </location>
</feature>
<dbReference type="Proteomes" id="UP001628193">
    <property type="component" value="Unassembled WGS sequence"/>
</dbReference>
<feature type="transmembrane region" description="Helical" evidence="1">
    <location>
        <begin position="119"/>
        <end position="142"/>
    </location>
</feature>
<comment type="caution">
    <text evidence="2">The sequence shown here is derived from an EMBL/GenBank/DDBJ whole genome shotgun (WGS) entry which is preliminary data.</text>
</comment>
<dbReference type="Pfam" id="PF04238">
    <property type="entry name" value="DUF420"/>
    <property type="match status" value="1"/>
</dbReference>
<dbReference type="InterPro" id="IPR007352">
    <property type="entry name" value="DUF420"/>
</dbReference>
<keyword evidence="3" id="KW-1185">Reference proteome</keyword>
<feature type="transmembrane region" description="Helical" evidence="1">
    <location>
        <begin position="6"/>
        <end position="29"/>
    </location>
</feature>
<proteinExistence type="predicted"/>
<dbReference type="RefSeq" id="WP_420905062.1">
    <property type="nucleotide sequence ID" value="NZ_BAAFGK010000004.1"/>
</dbReference>
<sequence>MELIPILPHFHAALNLASALLLFAAFQAIRRGDAVTHRQRMAGALIVSAIFLVSYLTYHAAVGNVKFAGTGWVRPVYFTLLITHVALAVVSLPMIFLTVRRAPWRLVTTSDAHRRIARLTWPVWMYVSVSGLVVYAMAFHLYPPTP</sequence>
<accession>A0ABQ0C914</accession>
<organism evidence="2 3">
    <name type="scientific">Candidatus Magnetaquiglobus chichijimensis</name>
    <dbReference type="NCBI Taxonomy" id="3141448"/>
    <lineage>
        <taxon>Bacteria</taxon>
        <taxon>Pseudomonadati</taxon>
        <taxon>Pseudomonadota</taxon>
        <taxon>Magnetococcia</taxon>
        <taxon>Magnetococcales</taxon>
        <taxon>Candidatus Magnetaquicoccaceae</taxon>
        <taxon>Candidatus Magnetaquiglobus</taxon>
    </lineage>
</organism>
<evidence type="ECO:0008006" key="4">
    <source>
        <dbReference type="Google" id="ProtNLM"/>
    </source>
</evidence>
<dbReference type="PANTHER" id="PTHR37692">
    <property type="entry name" value="HYPOTHETICAL MEMBRANE SPANNING PROTEIN"/>
    <property type="match status" value="1"/>
</dbReference>
<name>A0ABQ0C914_9PROT</name>
<reference evidence="2 3" key="1">
    <citation type="submission" date="2024-09" db="EMBL/GenBank/DDBJ databases">
        <title>Draft genome sequence of Candidatus Magnetaquicoccaceae bacterium FCR-1.</title>
        <authorList>
            <person name="Shimoshige H."/>
            <person name="Shimamura S."/>
            <person name="Taoka A."/>
            <person name="Kobayashi H."/>
            <person name="Maekawa T."/>
        </authorList>
    </citation>
    <scope>NUCLEOTIDE SEQUENCE [LARGE SCALE GENOMIC DNA]</scope>
    <source>
        <strain evidence="2 3">FCR-1</strain>
    </source>
</reference>
<keyword evidence="1" id="KW-1133">Transmembrane helix</keyword>
<keyword evidence="1" id="KW-0472">Membrane</keyword>
<keyword evidence="1" id="KW-0812">Transmembrane</keyword>
<protein>
    <recommendedName>
        <fullName evidence="4">DUF420 domain-containing protein</fullName>
    </recommendedName>
</protein>
<gene>
    <name evidence="2" type="ORF">SIID45300_01697</name>
</gene>
<evidence type="ECO:0000313" key="3">
    <source>
        <dbReference type="Proteomes" id="UP001628193"/>
    </source>
</evidence>
<feature type="transmembrane region" description="Helical" evidence="1">
    <location>
        <begin position="78"/>
        <end position="99"/>
    </location>
</feature>
<evidence type="ECO:0000256" key="1">
    <source>
        <dbReference type="SAM" id="Phobius"/>
    </source>
</evidence>
<evidence type="ECO:0000313" key="2">
    <source>
        <dbReference type="EMBL" id="GAB0057370.1"/>
    </source>
</evidence>
<dbReference type="PANTHER" id="PTHR37692:SF1">
    <property type="entry name" value="DUF420 DOMAIN-CONTAINING PROTEIN"/>
    <property type="match status" value="1"/>
</dbReference>